<gene>
    <name evidence="2" type="ORF">COT66_00095</name>
</gene>
<evidence type="ECO:0000256" key="1">
    <source>
        <dbReference type="SAM" id="Phobius"/>
    </source>
</evidence>
<feature type="transmembrane region" description="Helical" evidence="1">
    <location>
        <begin position="250"/>
        <end position="270"/>
    </location>
</feature>
<evidence type="ECO:0000313" key="3">
    <source>
        <dbReference type="Proteomes" id="UP000231214"/>
    </source>
</evidence>
<sequence>MKYTVVLLVAGCLVYLLGSFFRGIEREIAEFPLLELIQGKGGIELLPLGVDLVLFTATLLGILTITGVAVITPVWFSAGYAILVSLFLTMFMRDKMALFFGGFLLIAISRHLFGAKKEIHLRIQFSPDLISHGRSMVALVLLLVLIVPLYKGSKEFLENKGALLQRVVEEKGAQLIDRQVPRLVSQMLQSEQLSKMLPSEVPLEEIQKEMLSHLPKGAVVVEKAREQAPKIVSFFRDEFRRALKGGLQGFLFLAMLASSLLWPISILMVLARVLSAIAGLLTRVVVYFLIHTGVIKETTESVELKRLIF</sequence>
<protein>
    <submittedName>
        <fullName evidence="2">Uncharacterized protein</fullName>
    </submittedName>
</protein>
<evidence type="ECO:0000313" key="2">
    <source>
        <dbReference type="EMBL" id="PIU02454.1"/>
    </source>
</evidence>
<feature type="transmembrane region" description="Helical" evidence="1">
    <location>
        <begin position="276"/>
        <end position="295"/>
    </location>
</feature>
<feature type="transmembrane region" description="Helical" evidence="1">
    <location>
        <begin position="6"/>
        <end position="24"/>
    </location>
</feature>
<feature type="transmembrane region" description="Helical" evidence="1">
    <location>
        <begin position="133"/>
        <end position="150"/>
    </location>
</feature>
<feature type="transmembrane region" description="Helical" evidence="1">
    <location>
        <begin position="96"/>
        <end position="113"/>
    </location>
</feature>
<name>A0A2M6XBK5_9BACT</name>
<organism evidence="2 3">
    <name type="scientific">Candidatus Shapirobacteria bacterium CG09_land_8_20_14_0_10_49_15</name>
    <dbReference type="NCBI Taxonomy" id="1974482"/>
    <lineage>
        <taxon>Bacteria</taxon>
        <taxon>Candidatus Shapironibacteriota</taxon>
    </lineage>
</organism>
<dbReference type="Proteomes" id="UP000231214">
    <property type="component" value="Unassembled WGS sequence"/>
</dbReference>
<proteinExistence type="predicted"/>
<keyword evidence="1" id="KW-1133">Transmembrane helix</keyword>
<dbReference type="AlphaFoldDB" id="A0A2M6XBK5"/>
<reference evidence="3" key="1">
    <citation type="submission" date="2017-09" db="EMBL/GenBank/DDBJ databases">
        <title>Depth-based differentiation of microbial function through sediment-hosted aquifers and enrichment of novel symbionts in the deep terrestrial subsurface.</title>
        <authorList>
            <person name="Probst A.J."/>
            <person name="Ladd B."/>
            <person name="Jarett J.K."/>
            <person name="Geller-Mcgrath D.E."/>
            <person name="Sieber C.M.K."/>
            <person name="Emerson J.B."/>
            <person name="Anantharaman K."/>
            <person name="Thomas B.C."/>
            <person name="Malmstrom R."/>
            <person name="Stieglmeier M."/>
            <person name="Klingl A."/>
            <person name="Woyke T."/>
            <person name="Ryan C.M."/>
            <person name="Banfield J.F."/>
        </authorList>
    </citation>
    <scope>NUCLEOTIDE SEQUENCE [LARGE SCALE GENOMIC DNA]</scope>
</reference>
<keyword evidence="1" id="KW-0812">Transmembrane</keyword>
<comment type="caution">
    <text evidence="2">The sequence shown here is derived from an EMBL/GenBank/DDBJ whole genome shotgun (WGS) entry which is preliminary data.</text>
</comment>
<keyword evidence="1" id="KW-0472">Membrane</keyword>
<accession>A0A2M6XBK5</accession>
<dbReference type="EMBL" id="PEZK01000003">
    <property type="protein sequence ID" value="PIU02454.1"/>
    <property type="molecule type" value="Genomic_DNA"/>
</dbReference>